<protein>
    <submittedName>
        <fullName evidence="4">N-terminal Tir-like domain-containing / C-terminal WD40 repeat-like domain containing protein</fullName>
    </submittedName>
</protein>
<keyword evidence="2" id="KW-0812">Transmembrane</keyword>
<evidence type="ECO:0000313" key="4">
    <source>
        <dbReference type="EMBL" id="AHG65785.1"/>
    </source>
</evidence>
<dbReference type="PROSITE" id="PS50082">
    <property type="entry name" value="WD_REPEATS_2"/>
    <property type="match status" value="1"/>
</dbReference>
<keyword evidence="2" id="KW-1133">Transmembrane helix</keyword>
<accession>W0PJQ7</accession>
<evidence type="ECO:0000259" key="3">
    <source>
        <dbReference type="Pfam" id="PF13676"/>
    </source>
</evidence>
<sequence length="1124" mass="125648">MTEEAADSRQTYAAFISYSHADNREEGRKWADWLHHELETYEVPADLVGKPNRAGKPIPANIYPVFQDEKELSASSNLTSALTTALDASAYLVYLSSPRSARSVYVGEELRHFKRTGKSNRIIALILAGEPEYGTESTELQCFPEVLRYRVDESGNIDHSVSQEPIAADARLPGTQEQGFTTPQAYRQVLQDDKTLSRKEVDRRVQAYKDRLELAKLKIIAGLLDVPLGDLTQRDQAYQLVKARQRTKIVKRIAVVIGVLALMAVALGIYAWTERNSAQTMLSRSLFLSGLNRIDQREVGEGAAYMAAATRYGNERTALFVQSMLMRENGMTLMPRVESAPVFSPDGHWIAAVDASSNAKRGVQIWDAYSQKLHTILSDVNASSLSKMKFDNRNVLYFTRADSKIGAWEEGKPARIVYEMPSDLRLASFTPDDNGNWLVIQAWAGTNGEAQYIKSQIVNLRTGQIVVDEVPTPRSQSTSSERVVIEPQGRAIAFYASDENNSRVLVYPVNAEGELQQARNYPVPGGVANVRFSPDAQHLFARAVKGMYHIDLQRDDRQVSKVPAKFVPDDVYFNDDGKTYTTLWGGQYTVHEMATDKVLLTGESAINLERLFHDISSGVSPDMTQRVVNQQGSYYLVTDLAPSLLRSQFVLDSALVSLYATPDSSGVLFLKKNSHSLQYLALNGKGGVRDFVNTPSAISYFGVLAENDVVYAVSTPEKDGFNQLRFFRAGTGKPIGKTMSVKGLLSFSHDGTQFSSRIDDTHLGIWNIESGERVRTVDLKKKEKYKLSEDLSTLLSLDVRGNWRVTDIATGKQLHQESTPIKGAFFTPDNQYLLTFFNDRAQLYDLSDFTKPLKFPTAGDLPKARLSPDGKVLAVAEDNRYIRLWNLEKQRPIGQKIKNDALGGYMNFSADSKYLFTTDPQTLGSDKGIAMYDTTTAVPVVMPFGTSRITDVEMMPDGKDILTLDVRADQVVLNVWAVPNALLAPANELADQTEIYFGKKYDSESAAVIDAPGVSQRPDSWFFQDPYVRPPVPGSSRPLTAYLDKYIPVRDDDQLRLIDRYWRFHPMARAALAVYYSRNKDTAFVARSLSHMVRLQLNRVKDAGVREKTTALLEQAQKNMQEHP</sequence>
<name>W0PJQ7_ADVMD</name>
<dbReference type="Gene3D" id="3.40.50.10140">
    <property type="entry name" value="Toll/interleukin-1 receptor homology (TIR) domain"/>
    <property type="match status" value="1"/>
</dbReference>
<dbReference type="InterPro" id="IPR000157">
    <property type="entry name" value="TIR_dom"/>
</dbReference>
<dbReference type="PANTHER" id="PTHR19879:SF9">
    <property type="entry name" value="TRANSCRIPTION INITIATION FACTOR TFIID SUBUNIT 5"/>
    <property type="match status" value="1"/>
</dbReference>
<dbReference type="InterPro" id="IPR001680">
    <property type="entry name" value="WD40_rpt"/>
</dbReference>
<feature type="transmembrane region" description="Helical" evidence="2">
    <location>
        <begin position="253"/>
        <end position="272"/>
    </location>
</feature>
<dbReference type="HOGENOM" id="CLU_279872_0_0_4"/>
<dbReference type="eggNOG" id="COG0823">
    <property type="taxonomic scope" value="Bacteria"/>
</dbReference>
<dbReference type="GO" id="GO:0007165">
    <property type="term" value="P:signal transduction"/>
    <property type="evidence" value="ECO:0007669"/>
    <property type="project" value="InterPro"/>
</dbReference>
<dbReference type="AlphaFoldDB" id="W0PJQ7"/>
<dbReference type="SUPFAM" id="SSF50978">
    <property type="entry name" value="WD40 repeat-like"/>
    <property type="match status" value="1"/>
</dbReference>
<dbReference type="InterPro" id="IPR035897">
    <property type="entry name" value="Toll_tir_struct_dom_sf"/>
</dbReference>
<dbReference type="Gene3D" id="2.130.10.10">
    <property type="entry name" value="YVTN repeat-like/Quinoprotein amine dehydrogenase"/>
    <property type="match status" value="2"/>
</dbReference>
<dbReference type="InterPro" id="IPR036322">
    <property type="entry name" value="WD40_repeat_dom_sf"/>
</dbReference>
<dbReference type="STRING" id="1247726.MIM_c37280"/>
<keyword evidence="2" id="KW-0472">Membrane</keyword>
<dbReference type="InterPro" id="IPR015943">
    <property type="entry name" value="WD40/YVTN_repeat-like_dom_sf"/>
</dbReference>
<dbReference type="OrthoDB" id="8532199at2"/>
<evidence type="ECO:0000256" key="1">
    <source>
        <dbReference type="PROSITE-ProRule" id="PRU00221"/>
    </source>
</evidence>
<dbReference type="PATRIC" id="fig|1247726.3.peg.4117"/>
<dbReference type="PANTHER" id="PTHR19879">
    <property type="entry name" value="TRANSCRIPTION INITIATION FACTOR TFIID"/>
    <property type="match status" value="1"/>
</dbReference>
<dbReference type="EMBL" id="CP003915">
    <property type="protein sequence ID" value="AHG65785.1"/>
    <property type="molecule type" value="Genomic_DNA"/>
</dbReference>
<keyword evidence="1" id="KW-0853">WD repeat</keyword>
<reference evidence="4 5" key="1">
    <citation type="journal article" date="2014" name="Microbiology">
        <title>Unravelling the complete genome sequence of Advenella mimigardefordensis strain DPN7T and novel insights in the catabolism of the xenobiotic polythioester precursor 3,3'-dithiodipropionate.</title>
        <authorList>
            <person name="Wubbeler J.H."/>
            <person name="Hiessl S."/>
            <person name="Schuldes J."/>
            <person name="Thurmer A."/>
            <person name="Daniel R."/>
            <person name="Steinbuchel A."/>
        </authorList>
    </citation>
    <scope>NUCLEOTIDE SEQUENCE [LARGE SCALE GENOMIC DNA]</scope>
    <source>
        <strain evidence="5">DSM 17166 / LMG 22922 / DPN7</strain>
    </source>
</reference>
<dbReference type="Proteomes" id="UP000019095">
    <property type="component" value="Chromosome"/>
</dbReference>
<proteinExistence type="predicted"/>
<organism evidence="4 5">
    <name type="scientific">Advenella mimigardefordensis (strain DSM 17166 / LMG 22922 / DPN7)</name>
    <dbReference type="NCBI Taxonomy" id="1247726"/>
    <lineage>
        <taxon>Bacteria</taxon>
        <taxon>Pseudomonadati</taxon>
        <taxon>Pseudomonadota</taxon>
        <taxon>Betaproteobacteria</taxon>
        <taxon>Burkholderiales</taxon>
        <taxon>Alcaligenaceae</taxon>
    </lineage>
</organism>
<evidence type="ECO:0000256" key="2">
    <source>
        <dbReference type="SAM" id="Phobius"/>
    </source>
</evidence>
<dbReference type="SUPFAM" id="SSF52200">
    <property type="entry name" value="Toll/Interleukin receptor TIR domain"/>
    <property type="match status" value="1"/>
</dbReference>
<keyword evidence="5" id="KW-1185">Reference proteome</keyword>
<feature type="repeat" description="WD" evidence="1">
    <location>
        <begin position="866"/>
        <end position="895"/>
    </location>
</feature>
<dbReference type="SUPFAM" id="SSF82171">
    <property type="entry name" value="DPP6 N-terminal domain-like"/>
    <property type="match status" value="1"/>
</dbReference>
<dbReference type="RefSeq" id="WP_025374486.1">
    <property type="nucleotide sequence ID" value="NZ_CP003915.1"/>
</dbReference>
<dbReference type="Pfam" id="PF13676">
    <property type="entry name" value="TIR_2"/>
    <property type="match status" value="1"/>
</dbReference>
<dbReference type="KEGG" id="amim:MIM_c37280"/>
<feature type="domain" description="TIR" evidence="3">
    <location>
        <begin position="15"/>
        <end position="129"/>
    </location>
</feature>
<evidence type="ECO:0000313" key="5">
    <source>
        <dbReference type="Proteomes" id="UP000019095"/>
    </source>
</evidence>
<gene>
    <name evidence="4" type="ORF">MIM_c37280</name>
</gene>